<dbReference type="GO" id="GO:0071281">
    <property type="term" value="P:cellular response to iron ion"/>
    <property type="evidence" value="ECO:0007669"/>
    <property type="project" value="TreeGrafter"/>
</dbReference>
<dbReference type="PROSITE" id="PS50983">
    <property type="entry name" value="FE_B12_PBP"/>
    <property type="match status" value="1"/>
</dbReference>
<dbReference type="PANTHER" id="PTHR30535:SF34">
    <property type="entry name" value="MOLYBDATE-BINDING PROTEIN MOLA"/>
    <property type="match status" value="1"/>
</dbReference>
<gene>
    <name evidence="4" type="ORF">SAMN04489760_102140</name>
</gene>
<proteinExistence type="predicted"/>
<keyword evidence="1 2" id="KW-0732">Signal</keyword>
<dbReference type="CDD" id="cd01144">
    <property type="entry name" value="BtuF"/>
    <property type="match status" value="1"/>
</dbReference>
<evidence type="ECO:0000313" key="5">
    <source>
        <dbReference type="Proteomes" id="UP000198744"/>
    </source>
</evidence>
<keyword evidence="5" id="KW-1185">Reference proteome</keyword>
<dbReference type="Gene3D" id="3.40.50.1980">
    <property type="entry name" value="Nitrogenase molybdenum iron protein domain"/>
    <property type="match status" value="2"/>
</dbReference>
<dbReference type="Proteomes" id="UP000198744">
    <property type="component" value="Unassembled WGS sequence"/>
</dbReference>
<dbReference type="InterPro" id="IPR054828">
    <property type="entry name" value="Vit_B12_bind_prot"/>
</dbReference>
<sequence>MIGHRAAKGMFHVASILMLLAVFSPAQAGTVVDEAGRRVFVPASPRRIVALAPDISEILFALGLEKEIVGVSQFSDYPPAAKAKPKVGSYVHLSLERILALSPDLVIGTTNGNRREAVNKLEKAGLAVYVTNPQRFSDIYQTTLNLGRITGREAAARQLVDTMKKRAERIISLTASCPKPKVFVQIDSNPLVSVGRNTIYSELIAMAGGQNIAAHAFGKYPRYSMESLISEKPEVILLSSMRGKAFQKADLVSWSRWKDIPAVRNSRIYVVNADLTDRFSPRIVQGLEEIARILHPERMESQGQQAKSGRKK</sequence>
<feature type="chain" id="PRO_5011485820" evidence="2">
    <location>
        <begin position="29"/>
        <end position="312"/>
    </location>
</feature>
<dbReference type="STRING" id="43775.SAMN04489760_102140"/>
<dbReference type="AlphaFoldDB" id="A0A1H7UW28"/>
<protein>
    <submittedName>
        <fullName evidence="4">Iron complex transport system substrate-binding protein</fullName>
    </submittedName>
</protein>
<accession>A0A1H7UW28</accession>
<dbReference type="SUPFAM" id="SSF53807">
    <property type="entry name" value="Helical backbone' metal receptor"/>
    <property type="match status" value="1"/>
</dbReference>
<dbReference type="InterPro" id="IPR050902">
    <property type="entry name" value="ABC_Transporter_SBP"/>
</dbReference>
<evidence type="ECO:0000313" key="4">
    <source>
        <dbReference type="EMBL" id="SEM01054.1"/>
    </source>
</evidence>
<evidence type="ECO:0000259" key="3">
    <source>
        <dbReference type="PROSITE" id="PS50983"/>
    </source>
</evidence>
<dbReference type="NCBIfam" id="NF038402">
    <property type="entry name" value="TroA_like"/>
    <property type="match status" value="1"/>
</dbReference>
<dbReference type="OrthoDB" id="9787830at2"/>
<dbReference type="Pfam" id="PF01497">
    <property type="entry name" value="Peripla_BP_2"/>
    <property type="match status" value="1"/>
</dbReference>
<dbReference type="PANTHER" id="PTHR30535">
    <property type="entry name" value="VITAMIN B12-BINDING PROTEIN"/>
    <property type="match status" value="1"/>
</dbReference>
<evidence type="ECO:0000256" key="1">
    <source>
        <dbReference type="ARBA" id="ARBA00022729"/>
    </source>
</evidence>
<dbReference type="InterPro" id="IPR002491">
    <property type="entry name" value="ABC_transptr_periplasmic_BD"/>
</dbReference>
<feature type="signal peptide" evidence="2">
    <location>
        <begin position="1"/>
        <end position="28"/>
    </location>
</feature>
<reference evidence="4 5" key="1">
    <citation type="submission" date="2016-10" db="EMBL/GenBank/DDBJ databases">
        <authorList>
            <person name="de Groot N.N."/>
        </authorList>
    </citation>
    <scope>NUCLEOTIDE SEQUENCE [LARGE SCALE GENOMIC DNA]</scope>
    <source>
        <strain evidence="4 5">DSM 8423</strain>
    </source>
</reference>
<evidence type="ECO:0000256" key="2">
    <source>
        <dbReference type="SAM" id="SignalP"/>
    </source>
</evidence>
<feature type="domain" description="Fe/B12 periplasmic-binding" evidence="3">
    <location>
        <begin position="47"/>
        <end position="298"/>
    </location>
</feature>
<organism evidence="4 5">
    <name type="scientific">Syntrophus gentianae</name>
    <dbReference type="NCBI Taxonomy" id="43775"/>
    <lineage>
        <taxon>Bacteria</taxon>
        <taxon>Pseudomonadati</taxon>
        <taxon>Thermodesulfobacteriota</taxon>
        <taxon>Syntrophia</taxon>
        <taxon>Syntrophales</taxon>
        <taxon>Syntrophaceae</taxon>
        <taxon>Syntrophus</taxon>
    </lineage>
</organism>
<dbReference type="EMBL" id="FOBS01000002">
    <property type="protein sequence ID" value="SEM01054.1"/>
    <property type="molecule type" value="Genomic_DNA"/>
</dbReference>
<dbReference type="RefSeq" id="WP_093882063.1">
    <property type="nucleotide sequence ID" value="NZ_FOBS01000002.1"/>
</dbReference>
<name>A0A1H7UW28_9BACT</name>